<dbReference type="STRING" id="1223515.B842_09250"/>
<protein>
    <submittedName>
        <fullName evidence="1">Uncharacterized protein</fullName>
    </submittedName>
</protein>
<name>A0A0B5DD50_9CORY</name>
<dbReference type="RefSeq" id="WP_040086335.1">
    <property type="nucleotide sequence ID" value="NZ_BCSU01000009.1"/>
</dbReference>
<dbReference type="AlphaFoldDB" id="A0A0B5DD50"/>
<evidence type="ECO:0000313" key="1">
    <source>
        <dbReference type="EMBL" id="AJE33699.1"/>
    </source>
</evidence>
<accession>A0A0B5DD50</accession>
<evidence type="ECO:0000313" key="2">
    <source>
        <dbReference type="Proteomes" id="UP000031524"/>
    </source>
</evidence>
<keyword evidence="2" id="KW-1185">Reference proteome</keyword>
<dbReference type="OrthoDB" id="4320746at2"/>
<sequence>MKKPYKCTVCRRRFRLGSHDVELWNGEWKAGLLVAVLCPKCQTPEQDVEAQVNNMFTHYLGIVNGRAYGITMIPAP</sequence>
<dbReference type="KEGG" id="chm:B842_09250"/>
<dbReference type="EMBL" id="CP005286">
    <property type="protein sequence ID" value="AJE33699.1"/>
    <property type="molecule type" value="Genomic_DNA"/>
</dbReference>
<proteinExistence type="predicted"/>
<gene>
    <name evidence="1" type="ORF">B842_09250</name>
</gene>
<organism evidence="1 2">
    <name type="scientific">Corynebacterium humireducens NBRC 106098 = DSM 45392</name>
    <dbReference type="NCBI Taxonomy" id="1223515"/>
    <lineage>
        <taxon>Bacteria</taxon>
        <taxon>Bacillati</taxon>
        <taxon>Actinomycetota</taxon>
        <taxon>Actinomycetes</taxon>
        <taxon>Mycobacteriales</taxon>
        <taxon>Corynebacteriaceae</taxon>
        <taxon>Corynebacterium</taxon>
    </lineage>
</organism>
<reference evidence="1 2" key="1">
    <citation type="submission" date="2013-04" db="EMBL/GenBank/DDBJ databases">
        <title>Complete genome sequence of Corynebacterium humireducens DSM 45392(T), isolated from a wastewater-fed microbial fuel cell.</title>
        <authorList>
            <person name="Ruckert C."/>
            <person name="Albersmeier A."/>
            <person name="Kalinowski J."/>
        </authorList>
    </citation>
    <scope>NUCLEOTIDE SEQUENCE [LARGE SCALE GENOMIC DNA]</scope>
    <source>
        <strain evidence="2">MFC-5</strain>
    </source>
</reference>
<dbReference type="Proteomes" id="UP000031524">
    <property type="component" value="Chromosome"/>
</dbReference>
<dbReference type="HOGENOM" id="CLU_201707_0_0_11"/>